<evidence type="ECO:0000259" key="1">
    <source>
        <dbReference type="PROSITE" id="PS50846"/>
    </source>
</evidence>
<name>A0A1S2VDA8_9BACT</name>
<dbReference type="Pfam" id="PF00403">
    <property type="entry name" value="HMA"/>
    <property type="match status" value="1"/>
</dbReference>
<dbReference type="EMBL" id="MORL01000019">
    <property type="protein sequence ID" value="OIN56693.1"/>
    <property type="molecule type" value="Genomic_DNA"/>
</dbReference>
<reference evidence="2 3" key="1">
    <citation type="submission" date="2016-10" db="EMBL/GenBank/DDBJ databases">
        <title>Arsenicibacter rosenii gen. nov., sp. nov., an efficient arsenic-methylating bacterium isolated from an arsenic-contaminated paddy soil.</title>
        <authorList>
            <person name="Huang K."/>
        </authorList>
    </citation>
    <scope>NUCLEOTIDE SEQUENCE [LARGE SCALE GENOMIC DNA]</scope>
    <source>
        <strain evidence="2 3">SM-1</strain>
    </source>
</reference>
<dbReference type="SUPFAM" id="SSF55008">
    <property type="entry name" value="HMA, heavy metal-associated domain"/>
    <property type="match status" value="1"/>
</dbReference>
<dbReference type="AlphaFoldDB" id="A0A1S2VDA8"/>
<organism evidence="2 3">
    <name type="scientific">Arsenicibacter rosenii</name>
    <dbReference type="NCBI Taxonomy" id="1750698"/>
    <lineage>
        <taxon>Bacteria</taxon>
        <taxon>Pseudomonadati</taxon>
        <taxon>Bacteroidota</taxon>
        <taxon>Cytophagia</taxon>
        <taxon>Cytophagales</taxon>
        <taxon>Spirosomataceae</taxon>
        <taxon>Arsenicibacter</taxon>
    </lineage>
</organism>
<dbReference type="RefSeq" id="WP_071505610.1">
    <property type="nucleotide sequence ID" value="NZ_MORL01000019.1"/>
</dbReference>
<keyword evidence="3" id="KW-1185">Reference proteome</keyword>
<dbReference type="PROSITE" id="PS51257">
    <property type="entry name" value="PROKAR_LIPOPROTEIN"/>
    <property type="match status" value="1"/>
</dbReference>
<comment type="caution">
    <text evidence="2">The sequence shown here is derived from an EMBL/GenBank/DDBJ whole genome shotgun (WGS) entry which is preliminary data.</text>
</comment>
<dbReference type="CDD" id="cd00371">
    <property type="entry name" value="HMA"/>
    <property type="match status" value="1"/>
</dbReference>
<feature type="domain" description="HMA" evidence="1">
    <location>
        <begin position="41"/>
        <end position="107"/>
    </location>
</feature>
<accession>A0A1S2VDA8</accession>
<dbReference type="InterPro" id="IPR006121">
    <property type="entry name" value="HMA_dom"/>
</dbReference>
<protein>
    <recommendedName>
        <fullName evidence="1">HMA domain-containing protein</fullName>
    </recommendedName>
</protein>
<sequence>MNVLRKTATIAGWTGVACLTGLLTWANWEAPPLHAQAKPIGVALLKVDGLTDEARAAGIRRKIDGLPGVTACSANPASRLLGVTYDTDIISEKELTAFVKKQFNQVSQPSVEETTVKGPQCPVPMEYILKMERLKYALCFRQ</sequence>
<evidence type="ECO:0000313" key="3">
    <source>
        <dbReference type="Proteomes" id="UP000181790"/>
    </source>
</evidence>
<evidence type="ECO:0000313" key="2">
    <source>
        <dbReference type="EMBL" id="OIN56693.1"/>
    </source>
</evidence>
<dbReference type="PROSITE" id="PS50846">
    <property type="entry name" value="HMA_2"/>
    <property type="match status" value="1"/>
</dbReference>
<dbReference type="OrthoDB" id="954941at2"/>
<proteinExistence type="predicted"/>
<gene>
    <name evidence="2" type="ORF">BLX24_23185</name>
</gene>
<dbReference type="GO" id="GO:0046872">
    <property type="term" value="F:metal ion binding"/>
    <property type="evidence" value="ECO:0007669"/>
    <property type="project" value="InterPro"/>
</dbReference>
<dbReference type="InterPro" id="IPR036163">
    <property type="entry name" value="HMA_dom_sf"/>
</dbReference>
<dbReference type="Proteomes" id="UP000181790">
    <property type="component" value="Unassembled WGS sequence"/>
</dbReference>
<dbReference type="Gene3D" id="3.30.70.100">
    <property type="match status" value="1"/>
</dbReference>